<dbReference type="EMBL" id="KQ965770">
    <property type="protein sequence ID" value="KXS14337.1"/>
    <property type="molecule type" value="Genomic_DNA"/>
</dbReference>
<evidence type="ECO:0000313" key="2">
    <source>
        <dbReference type="Proteomes" id="UP000070544"/>
    </source>
</evidence>
<dbReference type="Proteomes" id="UP000070544">
    <property type="component" value="Unassembled WGS sequence"/>
</dbReference>
<proteinExistence type="predicted"/>
<keyword evidence="2" id="KW-1185">Reference proteome</keyword>
<protein>
    <submittedName>
        <fullName evidence="1">Uncharacterized protein</fullName>
    </submittedName>
</protein>
<sequence>MRTVVSTHATSGITRDCGPSAQFKGLLVCIAMEEYAIIAPDYLCLCTFPRNAVASTVITSRTALPKGLLSYDGAFIGHSEGDLSPWAINRALGCGAKALFEKGTRRDDQTCELPSLLDSKPDLKMLNVLRV</sequence>
<dbReference type="OrthoDB" id="5382058at2759"/>
<dbReference type="AlphaFoldDB" id="A0A139AC52"/>
<reference evidence="1 2" key="1">
    <citation type="journal article" date="2015" name="Genome Biol. Evol.">
        <title>Phylogenomic analyses indicate that early fungi evolved digesting cell walls of algal ancestors of land plants.</title>
        <authorList>
            <person name="Chang Y."/>
            <person name="Wang S."/>
            <person name="Sekimoto S."/>
            <person name="Aerts A.L."/>
            <person name="Choi C."/>
            <person name="Clum A."/>
            <person name="LaButti K.M."/>
            <person name="Lindquist E.A."/>
            <person name="Yee Ngan C."/>
            <person name="Ohm R.A."/>
            <person name="Salamov A.A."/>
            <person name="Grigoriev I.V."/>
            <person name="Spatafora J.W."/>
            <person name="Berbee M.L."/>
        </authorList>
    </citation>
    <scope>NUCLEOTIDE SEQUENCE [LARGE SCALE GENOMIC DNA]</scope>
    <source>
        <strain evidence="1 2">JEL478</strain>
    </source>
</reference>
<name>A0A139AC52_GONPJ</name>
<gene>
    <name evidence="1" type="ORF">M427DRAFT_33260</name>
</gene>
<evidence type="ECO:0000313" key="1">
    <source>
        <dbReference type="EMBL" id="KXS14337.1"/>
    </source>
</evidence>
<organism evidence="1 2">
    <name type="scientific">Gonapodya prolifera (strain JEL478)</name>
    <name type="common">Monoblepharis prolifera</name>
    <dbReference type="NCBI Taxonomy" id="1344416"/>
    <lineage>
        <taxon>Eukaryota</taxon>
        <taxon>Fungi</taxon>
        <taxon>Fungi incertae sedis</taxon>
        <taxon>Chytridiomycota</taxon>
        <taxon>Chytridiomycota incertae sedis</taxon>
        <taxon>Monoblepharidomycetes</taxon>
        <taxon>Monoblepharidales</taxon>
        <taxon>Gonapodyaceae</taxon>
        <taxon>Gonapodya</taxon>
    </lineage>
</organism>
<accession>A0A139AC52</accession>